<accession>A0A485CM84</accession>
<name>A0A485CM84_KLUCR</name>
<gene>
    <name evidence="1" type="primary">mngB_3</name>
    <name evidence="1" type="ORF">NCTC12993_06674</name>
</gene>
<reference evidence="1 2" key="1">
    <citation type="submission" date="2019-03" db="EMBL/GenBank/DDBJ databases">
        <authorList>
            <consortium name="Pathogen Informatics"/>
        </authorList>
    </citation>
    <scope>NUCLEOTIDE SEQUENCE [LARGE SCALE GENOMIC DNA]</scope>
    <source>
        <strain evidence="1 2">NCTC12993</strain>
    </source>
</reference>
<keyword evidence="1" id="KW-0326">Glycosidase</keyword>
<protein>
    <submittedName>
        <fullName evidence="1">Mannosylglycerate hydrolase</fullName>
        <ecNumber evidence="1">3.2.1.170</ecNumber>
    </submittedName>
</protein>
<dbReference type="Proteomes" id="UP000401081">
    <property type="component" value="Unassembled WGS sequence"/>
</dbReference>
<keyword evidence="2" id="KW-1185">Reference proteome</keyword>
<dbReference type="GO" id="GO:0102546">
    <property type="term" value="F:mannosylglycerate hydrolase activity"/>
    <property type="evidence" value="ECO:0007669"/>
    <property type="project" value="UniProtKB-EC"/>
</dbReference>
<evidence type="ECO:0000313" key="2">
    <source>
        <dbReference type="Proteomes" id="UP000401081"/>
    </source>
</evidence>
<dbReference type="GO" id="GO:0016798">
    <property type="term" value="F:hydrolase activity, acting on glycosyl bonds"/>
    <property type="evidence" value="ECO:0007669"/>
    <property type="project" value="UniProtKB-KW"/>
</dbReference>
<organism evidence="1 2">
    <name type="scientific">Kluyvera cryocrescens</name>
    <name type="common">Kluyvera citrophila</name>
    <dbReference type="NCBI Taxonomy" id="580"/>
    <lineage>
        <taxon>Bacteria</taxon>
        <taxon>Pseudomonadati</taxon>
        <taxon>Pseudomonadota</taxon>
        <taxon>Gammaproteobacteria</taxon>
        <taxon>Enterobacterales</taxon>
        <taxon>Enterobacteriaceae</taxon>
        <taxon>Kluyvera</taxon>
    </lineage>
</organism>
<dbReference type="EMBL" id="CAADJD010000026">
    <property type="protein sequence ID" value="VFS85687.1"/>
    <property type="molecule type" value="Genomic_DNA"/>
</dbReference>
<evidence type="ECO:0000313" key="1">
    <source>
        <dbReference type="EMBL" id="VFS85687.1"/>
    </source>
</evidence>
<dbReference type="AlphaFoldDB" id="A0A485CM84"/>
<keyword evidence="1" id="KW-0378">Hydrolase</keyword>
<dbReference type="EC" id="3.2.1.170" evidence="1"/>
<proteinExistence type="predicted"/>
<sequence>MAHWQEEGWKEAPVPVWNLLNYAALQEGRNGLAVFQ</sequence>